<dbReference type="PANTHER" id="PTHR48022">
    <property type="entry name" value="PLASTIDIC GLUCOSE TRANSPORTER 4"/>
    <property type="match status" value="1"/>
</dbReference>
<evidence type="ECO:0000256" key="7">
    <source>
        <dbReference type="RuleBase" id="RU003346"/>
    </source>
</evidence>
<keyword evidence="4 8" id="KW-0812">Transmembrane</keyword>
<evidence type="ECO:0000313" key="10">
    <source>
        <dbReference type="EMBL" id="OJJ43673.1"/>
    </source>
</evidence>
<dbReference type="EMBL" id="KV878351">
    <property type="protein sequence ID" value="OJJ43673.1"/>
    <property type="molecule type" value="Genomic_DNA"/>
</dbReference>
<dbReference type="PRINTS" id="PR00171">
    <property type="entry name" value="SUGRTRNSPORT"/>
</dbReference>
<feature type="transmembrane region" description="Helical" evidence="8">
    <location>
        <begin position="106"/>
        <end position="128"/>
    </location>
</feature>
<evidence type="ECO:0000256" key="1">
    <source>
        <dbReference type="ARBA" id="ARBA00004141"/>
    </source>
</evidence>
<gene>
    <name evidence="10" type="ORF">ASPZODRAFT_19390</name>
</gene>
<dbReference type="Gene3D" id="1.20.1250.20">
    <property type="entry name" value="MFS general substrate transporter like domains"/>
    <property type="match status" value="1"/>
</dbReference>
<feature type="transmembrane region" description="Helical" evidence="8">
    <location>
        <begin position="48"/>
        <end position="68"/>
    </location>
</feature>
<accession>A0A1L9S937</accession>
<feature type="transmembrane region" description="Helical" evidence="8">
    <location>
        <begin position="140"/>
        <end position="162"/>
    </location>
</feature>
<proteinExistence type="inferred from homology"/>
<keyword evidence="6 8" id="KW-0472">Membrane</keyword>
<dbReference type="OrthoDB" id="6133115at2759"/>
<dbReference type="SUPFAM" id="SSF103473">
    <property type="entry name" value="MFS general substrate transporter"/>
    <property type="match status" value="1"/>
</dbReference>
<dbReference type="VEuPathDB" id="FungiDB:ASPZODRAFT_19390"/>
<dbReference type="RefSeq" id="XP_022578183.1">
    <property type="nucleotide sequence ID" value="XM_022727396.1"/>
</dbReference>
<keyword evidence="5 8" id="KW-1133">Transmembrane helix</keyword>
<dbReference type="GO" id="GO:0005351">
    <property type="term" value="F:carbohydrate:proton symporter activity"/>
    <property type="evidence" value="ECO:0007669"/>
    <property type="project" value="TreeGrafter"/>
</dbReference>
<dbReference type="InterPro" id="IPR020846">
    <property type="entry name" value="MFS_dom"/>
</dbReference>
<dbReference type="GO" id="GO:0016020">
    <property type="term" value="C:membrane"/>
    <property type="evidence" value="ECO:0007669"/>
    <property type="project" value="UniProtKB-SubCell"/>
</dbReference>
<feature type="transmembrane region" description="Helical" evidence="8">
    <location>
        <begin position="331"/>
        <end position="349"/>
    </location>
</feature>
<feature type="transmembrane region" description="Helical" evidence="8">
    <location>
        <begin position="174"/>
        <end position="193"/>
    </location>
</feature>
<dbReference type="PROSITE" id="PS50850">
    <property type="entry name" value="MFS"/>
    <property type="match status" value="1"/>
</dbReference>
<evidence type="ECO:0000256" key="4">
    <source>
        <dbReference type="ARBA" id="ARBA00022692"/>
    </source>
</evidence>
<dbReference type="PROSITE" id="PS00216">
    <property type="entry name" value="SUGAR_TRANSPORT_1"/>
    <property type="match status" value="1"/>
</dbReference>
<name>A0A1L9S937_9EURO</name>
<feature type="transmembrane region" description="Helical" evidence="8">
    <location>
        <begin position="80"/>
        <end position="100"/>
    </location>
</feature>
<dbReference type="InterPro" id="IPR005829">
    <property type="entry name" value="Sugar_transporter_CS"/>
</dbReference>
<evidence type="ECO:0000256" key="2">
    <source>
        <dbReference type="ARBA" id="ARBA00010992"/>
    </source>
</evidence>
<dbReference type="InterPro" id="IPR036259">
    <property type="entry name" value="MFS_trans_sf"/>
</dbReference>
<dbReference type="NCBIfam" id="TIGR00879">
    <property type="entry name" value="SP"/>
    <property type="match status" value="1"/>
</dbReference>
<evidence type="ECO:0000256" key="6">
    <source>
        <dbReference type="ARBA" id="ARBA00023136"/>
    </source>
</evidence>
<dbReference type="Pfam" id="PF00083">
    <property type="entry name" value="Sugar_tr"/>
    <property type="match status" value="1"/>
</dbReference>
<evidence type="ECO:0000256" key="3">
    <source>
        <dbReference type="ARBA" id="ARBA00022448"/>
    </source>
</evidence>
<evidence type="ECO:0000256" key="5">
    <source>
        <dbReference type="ARBA" id="ARBA00022989"/>
    </source>
</evidence>
<dbReference type="GeneID" id="34613860"/>
<feature type="transmembrane region" description="Helical" evidence="8">
    <location>
        <begin position="424"/>
        <end position="444"/>
    </location>
</feature>
<dbReference type="Proteomes" id="UP000184188">
    <property type="component" value="Unassembled WGS sequence"/>
</dbReference>
<dbReference type="InterPro" id="IPR003663">
    <property type="entry name" value="Sugar/inositol_transpt"/>
</dbReference>
<comment type="subcellular location">
    <subcellularLocation>
        <location evidence="1">Membrane</location>
        <topology evidence="1">Multi-pass membrane protein</topology>
    </subcellularLocation>
</comment>
<evidence type="ECO:0000259" key="9">
    <source>
        <dbReference type="PROSITE" id="PS50850"/>
    </source>
</evidence>
<organism evidence="10 11">
    <name type="scientific">Penicilliopsis zonata CBS 506.65</name>
    <dbReference type="NCBI Taxonomy" id="1073090"/>
    <lineage>
        <taxon>Eukaryota</taxon>
        <taxon>Fungi</taxon>
        <taxon>Dikarya</taxon>
        <taxon>Ascomycota</taxon>
        <taxon>Pezizomycotina</taxon>
        <taxon>Eurotiomycetes</taxon>
        <taxon>Eurotiomycetidae</taxon>
        <taxon>Eurotiales</taxon>
        <taxon>Aspergillaceae</taxon>
        <taxon>Penicilliopsis</taxon>
    </lineage>
</organism>
<sequence length="488" mass="52746">MVNWFTIRCAVIASVGGYAFGVDSGIIATTLAHESFYIYMFGPTGSNAALLGAIVALYSAGNALGSFFVGPLADAISRRWSISVSGLFATVGGILMCAAQDPAMMIVGRFCAGVSAGINLSIIPVYIAEISPPASRARMLAILGTSIAIGFCIVDWIGYGAAFAVGNAQWRIPLGIQCVGTLAIGIAPIFIPYSPRWLVQKGRVEEAREVLMRLHSSENEAFILNELTIIQQQIDLENEVRHEGMFTQIRDLVSKRYRLRFLIAVCVFVVTNQLSGVYTIQNYQTDFYDLVGYTGNQALLVTGVYGFMGVIGQIINIAVVADRIGRRTTMWVGSFGLAICTAITMAMTATVGSSTAKANTAIAFIFIYSAWYAVFFNTTSSLLVTEIFPFRLRALGFGVASFCGFCVNILLSEVSPLAFDGIGWKYYFVFTISSVLGGLFYIFFLPETKGMNLEEVAAVFGDVVATTYTKDAGDEEKADGQHVEILKA</sequence>
<reference evidence="11" key="1">
    <citation type="journal article" date="2017" name="Genome Biol.">
        <title>Comparative genomics reveals high biological diversity and specific adaptations in the industrially and medically important fungal genus Aspergillus.</title>
        <authorList>
            <person name="de Vries R.P."/>
            <person name="Riley R."/>
            <person name="Wiebenga A."/>
            <person name="Aguilar-Osorio G."/>
            <person name="Amillis S."/>
            <person name="Uchima C.A."/>
            <person name="Anderluh G."/>
            <person name="Asadollahi M."/>
            <person name="Askin M."/>
            <person name="Barry K."/>
            <person name="Battaglia E."/>
            <person name="Bayram O."/>
            <person name="Benocci T."/>
            <person name="Braus-Stromeyer S.A."/>
            <person name="Caldana C."/>
            <person name="Canovas D."/>
            <person name="Cerqueira G.C."/>
            <person name="Chen F."/>
            <person name="Chen W."/>
            <person name="Choi C."/>
            <person name="Clum A."/>
            <person name="Dos Santos R.A."/>
            <person name="Damasio A.R."/>
            <person name="Diallinas G."/>
            <person name="Emri T."/>
            <person name="Fekete E."/>
            <person name="Flipphi M."/>
            <person name="Freyberg S."/>
            <person name="Gallo A."/>
            <person name="Gournas C."/>
            <person name="Habgood R."/>
            <person name="Hainaut M."/>
            <person name="Harispe M.L."/>
            <person name="Henrissat B."/>
            <person name="Hilden K.S."/>
            <person name="Hope R."/>
            <person name="Hossain A."/>
            <person name="Karabika E."/>
            <person name="Karaffa L."/>
            <person name="Karanyi Z."/>
            <person name="Krasevec N."/>
            <person name="Kuo A."/>
            <person name="Kusch H."/>
            <person name="LaButti K."/>
            <person name="Lagendijk E.L."/>
            <person name="Lapidus A."/>
            <person name="Levasseur A."/>
            <person name="Lindquist E."/>
            <person name="Lipzen A."/>
            <person name="Logrieco A.F."/>
            <person name="MacCabe A."/>
            <person name="Maekelae M.R."/>
            <person name="Malavazi I."/>
            <person name="Melin P."/>
            <person name="Meyer V."/>
            <person name="Mielnichuk N."/>
            <person name="Miskei M."/>
            <person name="Molnar A.P."/>
            <person name="Mule G."/>
            <person name="Ngan C.Y."/>
            <person name="Orejas M."/>
            <person name="Orosz E."/>
            <person name="Ouedraogo J.P."/>
            <person name="Overkamp K.M."/>
            <person name="Park H.-S."/>
            <person name="Perrone G."/>
            <person name="Piumi F."/>
            <person name="Punt P.J."/>
            <person name="Ram A.F."/>
            <person name="Ramon A."/>
            <person name="Rauscher S."/>
            <person name="Record E."/>
            <person name="Riano-Pachon D.M."/>
            <person name="Robert V."/>
            <person name="Roehrig J."/>
            <person name="Ruller R."/>
            <person name="Salamov A."/>
            <person name="Salih N.S."/>
            <person name="Samson R.A."/>
            <person name="Sandor E."/>
            <person name="Sanguinetti M."/>
            <person name="Schuetze T."/>
            <person name="Sepcic K."/>
            <person name="Shelest E."/>
            <person name="Sherlock G."/>
            <person name="Sophianopoulou V."/>
            <person name="Squina F.M."/>
            <person name="Sun H."/>
            <person name="Susca A."/>
            <person name="Todd R.B."/>
            <person name="Tsang A."/>
            <person name="Unkles S.E."/>
            <person name="van de Wiele N."/>
            <person name="van Rossen-Uffink D."/>
            <person name="Oliveira J.V."/>
            <person name="Vesth T.C."/>
            <person name="Visser J."/>
            <person name="Yu J.-H."/>
            <person name="Zhou M."/>
            <person name="Andersen M.R."/>
            <person name="Archer D.B."/>
            <person name="Baker S.E."/>
            <person name="Benoit I."/>
            <person name="Brakhage A.A."/>
            <person name="Braus G.H."/>
            <person name="Fischer R."/>
            <person name="Frisvad J.C."/>
            <person name="Goldman G.H."/>
            <person name="Houbraken J."/>
            <person name="Oakley B."/>
            <person name="Pocsi I."/>
            <person name="Scazzocchio C."/>
            <person name="Seiboth B."/>
            <person name="vanKuyk P.A."/>
            <person name="Wortman J."/>
            <person name="Dyer P.S."/>
            <person name="Grigoriev I.V."/>
        </authorList>
    </citation>
    <scope>NUCLEOTIDE SEQUENCE [LARGE SCALE GENOMIC DNA]</scope>
    <source>
        <strain evidence="11">CBS 506.65</strain>
    </source>
</reference>
<dbReference type="InterPro" id="IPR005828">
    <property type="entry name" value="MFS_sugar_transport-like"/>
</dbReference>
<feature type="transmembrane region" description="Helical" evidence="8">
    <location>
        <begin position="298"/>
        <end position="319"/>
    </location>
</feature>
<keyword evidence="11" id="KW-1185">Reference proteome</keyword>
<feature type="transmembrane region" description="Helical" evidence="8">
    <location>
        <begin position="392"/>
        <end position="412"/>
    </location>
</feature>
<dbReference type="FunFam" id="1.20.1250.20:FF:000134">
    <property type="entry name" value="MFS sugar transporter protein"/>
    <property type="match status" value="1"/>
</dbReference>
<feature type="transmembrane region" description="Helical" evidence="8">
    <location>
        <begin position="361"/>
        <end position="385"/>
    </location>
</feature>
<protein>
    <recommendedName>
        <fullName evidence="9">Major facilitator superfamily (MFS) profile domain-containing protein</fullName>
    </recommendedName>
</protein>
<comment type="similarity">
    <text evidence="2 7">Belongs to the major facilitator superfamily. Sugar transporter (TC 2.A.1.1) family.</text>
</comment>
<evidence type="ECO:0000256" key="8">
    <source>
        <dbReference type="SAM" id="Phobius"/>
    </source>
</evidence>
<dbReference type="InterPro" id="IPR050360">
    <property type="entry name" value="MFS_Sugar_Transporters"/>
</dbReference>
<evidence type="ECO:0000313" key="11">
    <source>
        <dbReference type="Proteomes" id="UP000184188"/>
    </source>
</evidence>
<dbReference type="PANTHER" id="PTHR48022:SF11">
    <property type="entry name" value="MONOSACCHARIDE TRANSPORTER (HXT8), PUTATIVE (AFU_ORTHOLOGUE AFUA_2G08120)-RELATED"/>
    <property type="match status" value="1"/>
</dbReference>
<feature type="domain" description="Major facilitator superfamily (MFS) profile" evidence="9">
    <location>
        <begin position="9"/>
        <end position="449"/>
    </location>
</feature>
<feature type="transmembrane region" description="Helical" evidence="8">
    <location>
        <begin position="259"/>
        <end position="278"/>
    </location>
</feature>
<keyword evidence="3 7" id="KW-0813">Transport</keyword>
<dbReference type="AlphaFoldDB" id="A0A1L9S937"/>